<dbReference type="EMBL" id="CAJFDH010000003">
    <property type="protein sequence ID" value="CAD5216308.1"/>
    <property type="molecule type" value="Genomic_DNA"/>
</dbReference>
<dbReference type="Proteomes" id="UP000783686">
    <property type="component" value="Unassembled WGS sequence"/>
</dbReference>
<gene>
    <name evidence="2" type="ORF">BOKJ2_LOCUS6528</name>
</gene>
<organism evidence="2 3">
    <name type="scientific">Bursaphelenchus okinawaensis</name>
    <dbReference type="NCBI Taxonomy" id="465554"/>
    <lineage>
        <taxon>Eukaryota</taxon>
        <taxon>Metazoa</taxon>
        <taxon>Ecdysozoa</taxon>
        <taxon>Nematoda</taxon>
        <taxon>Chromadorea</taxon>
        <taxon>Rhabditida</taxon>
        <taxon>Tylenchina</taxon>
        <taxon>Tylenchomorpha</taxon>
        <taxon>Aphelenchoidea</taxon>
        <taxon>Aphelenchoididae</taxon>
        <taxon>Bursaphelenchus</taxon>
    </lineage>
</organism>
<evidence type="ECO:0000256" key="1">
    <source>
        <dbReference type="SAM" id="Phobius"/>
    </source>
</evidence>
<dbReference type="EMBL" id="CAJFCW020000003">
    <property type="protein sequence ID" value="CAG9105691.1"/>
    <property type="molecule type" value="Genomic_DNA"/>
</dbReference>
<dbReference type="Proteomes" id="UP000614601">
    <property type="component" value="Unassembled WGS sequence"/>
</dbReference>
<reference evidence="2" key="1">
    <citation type="submission" date="2020-09" db="EMBL/GenBank/DDBJ databases">
        <authorList>
            <person name="Kikuchi T."/>
        </authorList>
    </citation>
    <scope>NUCLEOTIDE SEQUENCE</scope>
    <source>
        <strain evidence="2">SH1</strain>
    </source>
</reference>
<dbReference type="AlphaFoldDB" id="A0A811KLY2"/>
<comment type="caution">
    <text evidence="2">The sequence shown here is derived from an EMBL/GenBank/DDBJ whole genome shotgun (WGS) entry which is preliminary data.</text>
</comment>
<feature type="transmembrane region" description="Helical" evidence="1">
    <location>
        <begin position="91"/>
        <end position="113"/>
    </location>
</feature>
<evidence type="ECO:0000313" key="3">
    <source>
        <dbReference type="Proteomes" id="UP000614601"/>
    </source>
</evidence>
<sequence>MGKKEKTAQKQKEEEIEEQLKLLDQEYSFWFLFNVHVHKLVYLLSIACLVFDIMDAVNLIWYKKYVTLTTVAIRTLFDLLLLIGNRKYKQWMFVFFLFSKIVQSCLVVFYMIYLTLTVTDVIKHSERFDKYLVTVERTPDAIAGAYVALLLLLLLLGIVIYLVVRDYYYIGKRKEITVDSDDD</sequence>
<keyword evidence="1" id="KW-1133">Transmembrane helix</keyword>
<name>A0A811KLY2_9BILA</name>
<keyword evidence="3" id="KW-1185">Reference proteome</keyword>
<accession>A0A811KLY2</accession>
<feature type="transmembrane region" description="Helical" evidence="1">
    <location>
        <begin position="141"/>
        <end position="164"/>
    </location>
</feature>
<proteinExistence type="predicted"/>
<evidence type="ECO:0000313" key="2">
    <source>
        <dbReference type="EMBL" id="CAD5216308.1"/>
    </source>
</evidence>
<keyword evidence="1" id="KW-0472">Membrane</keyword>
<feature type="transmembrane region" description="Helical" evidence="1">
    <location>
        <begin position="66"/>
        <end position="84"/>
    </location>
</feature>
<protein>
    <submittedName>
        <fullName evidence="2">Uncharacterized protein</fullName>
    </submittedName>
</protein>
<dbReference type="OrthoDB" id="10424870at2759"/>
<feature type="transmembrane region" description="Helical" evidence="1">
    <location>
        <begin position="40"/>
        <end position="60"/>
    </location>
</feature>
<keyword evidence="1" id="KW-0812">Transmembrane</keyword>